<dbReference type="STRING" id="1968527.B5M47_03900"/>
<protein>
    <recommendedName>
        <fullName evidence="4">Signal peptidase I</fullName>
    </recommendedName>
</protein>
<feature type="transmembrane region" description="Helical" evidence="1">
    <location>
        <begin position="14"/>
        <end position="36"/>
    </location>
</feature>
<evidence type="ECO:0000313" key="3">
    <source>
        <dbReference type="Proteomes" id="UP000192520"/>
    </source>
</evidence>
<reference evidence="3" key="1">
    <citation type="submission" date="2017-03" db="EMBL/GenBank/DDBJ databases">
        <title>Novel pathways for hydrocarbon cycling and metabolic interdependencies in hydrothermal sediment communities.</title>
        <authorList>
            <person name="Dombrowski N."/>
            <person name="Seitz K."/>
            <person name="Teske A."/>
            <person name="Baker B."/>
        </authorList>
    </citation>
    <scope>NUCLEOTIDE SEQUENCE [LARGE SCALE GENOMIC DNA]</scope>
</reference>
<accession>A0A1W9NWE9</accession>
<dbReference type="EMBL" id="MZGJ01000036">
    <property type="protein sequence ID" value="OQX50330.1"/>
    <property type="molecule type" value="Genomic_DNA"/>
</dbReference>
<keyword evidence="1" id="KW-1133">Transmembrane helix</keyword>
<name>A0A1W9NWE9_UNCC3</name>
<dbReference type="Proteomes" id="UP000192520">
    <property type="component" value="Unassembled WGS sequence"/>
</dbReference>
<evidence type="ECO:0000313" key="2">
    <source>
        <dbReference type="EMBL" id="OQX50330.1"/>
    </source>
</evidence>
<dbReference type="AlphaFoldDB" id="A0A1W9NWE9"/>
<evidence type="ECO:0008006" key="4">
    <source>
        <dbReference type="Google" id="ProtNLM"/>
    </source>
</evidence>
<comment type="caution">
    <text evidence="2">The sequence shown here is derived from an EMBL/GenBank/DDBJ whole genome shotgun (WGS) entry which is preliminary data.</text>
</comment>
<evidence type="ECO:0000256" key="1">
    <source>
        <dbReference type="SAM" id="Phobius"/>
    </source>
</evidence>
<sequence length="79" mass="8606">MNPESRIMKFFKTIYYIFIGLIAAIAVLLIVSALPITGNYKVMTVLSGSMEPTIKTGGILSLSGLTGKTRPRLRIGFTI</sequence>
<keyword evidence="1" id="KW-0472">Membrane</keyword>
<gene>
    <name evidence="2" type="ORF">B5M47_03900</name>
</gene>
<proteinExistence type="predicted"/>
<organism evidence="2 3">
    <name type="scientific">candidate division CPR3 bacterium 4484_211</name>
    <dbReference type="NCBI Taxonomy" id="1968527"/>
    <lineage>
        <taxon>Bacteria</taxon>
        <taxon>Bacteria division CPR3</taxon>
    </lineage>
</organism>
<keyword evidence="1" id="KW-0812">Transmembrane</keyword>